<keyword evidence="1" id="KW-0472">Membrane</keyword>
<organism evidence="2 3">
    <name type="scientific">Alkalicoccobacillus porphyridii</name>
    <dbReference type="NCBI Taxonomy" id="2597270"/>
    <lineage>
        <taxon>Bacteria</taxon>
        <taxon>Bacillati</taxon>
        <taxon>Bacillota</taxon>
        <taxon>Bacilli</taxon>
        <taxon>Bacillales</taxon>
        <taxon>Bacillaceae</taxon>
        <taxon>Alkalicoccobacillus</taxon>
    </lineage>
</organism>
<feature type="transmembrane region" description="Helical" evidence="1">
    <location>
        <begin position="44"/>
        <end position="61"/>
    </location>
</feature>
<name>A0A554A3L4_9BACI</name>
<protein>
    <submittedName>
        <fullName evidence="2">Uncharacterized protein</fullName>
    </submittedName>
</protein>
<keyword evidence="1" id="KW-1133">Transmembrane helix</keyword>
<evidence type="ECO:0000313" key="3">
    <source>
        <dbReference type="Proteomes" id="UP000318521"/>
    </source>
</evidence>
<dbReference type="Proteomes" id="UP000318521">
    <property type="component" value="Unassembled WGS sequence"/>
</dbReference>
<keyword evidence="1" id="KW-0812">Transmembrane</keyword>
<keyword evidence="3" id="KW-1185">Reference proteome</keyword>
<proteinExistence type="predicted"/>
<comment type="caution">
    <text evidence="2">The sequence shown here is derived from an EMBL/GenBank/DDBJ whole genome shotgun (WGS) entry which is preliminary data.</text>
</comment>
<evidence type="ECO:0000313" key="2">
    <source>
        <dbReference type="EMBL" id="TSB48256.1"/>
    </source>
</evidence>
<gene>
    <name evidence="2" type="ORF">FN960_01505</name>
</gene>
<accession>A0A554A3L4</accession>
<feature type="transmembrane region" description="Helical" evidence="1">
    <location>
        <begin position="5"/>
        <end position="24"/>
    </location>
</feature>
<evidence type="ECO:0000256" key="1">
    <source>
        <dbReference type="SAM" id="Phobius"/>
    </source>
</evidence>
<dbReference type="AlphaFoldDB" id="A0A554A3L4"/>
<sequence>MKLTLWFIAGITSGIFILAILRRFGLNPSIAPLLYDLLGEPTPIVSTLIIIGIVFFTYIVYKTLYTTYLNNK</sequence>
<dbReference type="EMBL" id="VLXZ01000001">
    <property type="protein sequence ID" value="TSB48256.1"/>
    <property type="molecule type" value="Genomic_DNA"/>
</dbReference>
<dbReference type="RefSeq" id="WP_143846601.1">
    <property type="nucleotide sequence ID" value="NZ_VLXZ01000001.1"/>
</dbReference>
<reference evidence="2 3" key="1">
    <citation type="submission" date="2019-07" db="EMBL/GenBank/DDBJ databases">
        <authorList>
            <person name="Park Y.J."/>
            <person name="Jeong S.E."/>
            <person name="Jung H.S."/>
        </authorList>
    </citation>
    <scope>NUCLEOTIDE SEQUENCE [LARGE SCALE GENOMIC DNA]</scope>
    <source>
        <strain evidence="3">P16(2019)</strain>
    </source>
</reference>